<feature type="domain" description="Link" evidence="31">
    <location>
        <begin position="155"/>
        <end position="250"/>
    </location>
</feature>
<keyword evidence="7 26" id="KW-0732">Signal</keyword>
<dbReference type="InterPro" id="IPR016186">
    <property type="entry name" value="C-type_lectin-like/link_sf"/>
</dbReference>
<dbReference type="GO" id="GO:0033165">
    <property type="term" value="C:interphotoreceptor matrix"/>
    <property type="evidence" value="ECO:0007669"/>
    <property type="project" value="UniProtKB-SubCell"/>
</dbReference>
<feature type="region of interest" description="Disordered" evidence="25">
    <location>
        <begin position="696"/>
        <end position="732"/>
    </location>
</feature>
<feature type="domain" description="Sushi" evidence="30">
    <location>
        <begin position="1407"/>
        <end position="1467"/>
    </location>
</feature>
<evidence type="ECO:0000313" key="33">
    <source>
        <dbReference type="RefSeq" id="XP_031433730.1"/>
    </source>
</evidence>
<dbReference type="Pfam" id="PF00084">
    <property type="entry name" value="Sushi"/>
    <property type="match status" value="1"/>
</dbReference>
<dbReference type="InterPro" id="IPR007110">
    <property type="entry name" value="Ig-like_dom"/>
</dbReference>
<comment type="function">
    <text evidence="17">May play a role in intercellular signaling and in connecting cells with the extracellular matrix. May take part in the regulation of cell motility, growth and differentiation. Binds hyaluronic acid.</text>
</comment>
<reference evidence="33 34" key="1">
    <citation type="submission" date="2025-04" db="UniProtKB">
        <authorList>
            <consortium name="RefSeq"/>
        </authorList>
    </citation>
    <scope>IDENTIFICATION</scope>
</reference>
<dbReference type="RefSeq" id="XP_031433730.1">
    <property type="nucleotide sequence ID" value="XM_031577870.2"/>
</dbReference>
<dbReference type="CDD" id="cd00033">
    <property type="entry name" value="CCP"/>
    <property type="match status" value="1"/>
</dbReference>
<feature type="domain" description="C-type lectin" evidence="28">
    <location>
        <begin position="1289"/>
        <end position="1403"/>
    </location>
</feature>
<dbReference type="SUPFAM" id="SSF56436">
    <property type="entry name" value="C-type lectin-like"/>
    <property type="match status" value="3"/>
</dbReference>
<keyword evidence="11" id="KW-0654">Proteoglycan</keyword>
<evidence type="ECO:0000256" key="20">
    <source>
        <dbReference type="ARBA" id="ARBA00044263"/>
    </source>
</evidence>
<dbReference type="PROSITE" id="PS50026">
    <property type="entry name" value="EGF_3"/>
    <property type="match status" value="2"/>
</dbReference>
<dbReference type="PROSITE" id="PS50923">
    <property type="entry name" value="SUSHI"/>
    <property type="match status" value="1"/>
</dbReference>
<dbReference type="SMART" id="SM00406">
    <property type="entry name" value="IGv"/>
    <property type="match status" value="1"/>
</dbReference>
<name>A0A6P8GFL8_CLUHA</name>
<evidence type="ECO:0000259" key="29">
    <source>
        <dbReference type="PROSITE" id="PS50835"/>
    </source>
</evidence>
<protein>
    <recommendedName>
        <fullName evidence="18">Versican core protein</fullName>
    </recommendedName>
    <alternativeName>
        <fullName evidence="19">Chondroitin sulfate proteoglycan core protein 2</fullName>
    </alternativeName>
    <alternativeName>
        <fullName evidence="20">Large fibroblast proteoglycan</fullName>
    </alternativeName>
    <alternativeName>
        <fullName evidence="21">PG-M</fullName>
    </alternativeName>
</protein>
<feature type="domain" description="Link" evidence="31">
    <location>
        <begin position="251"/>
        <end position="351"/>
    </location>
</feature>
<feature type="compositionally biased region" description="Basic and acidic residues" evidence="25">
    <location>
        <begin position="696"/>
        <end position="708"/>
    </location>
</feature>
<dbReference type="SMART" id="SM00409">
    <property type="entry name" value="IG"/>
    <property type="match status" value="1"/>
</dbReference>
<dbReference type="SMART" id="SM00181">
    <property type="entry name" value="EGF"/>
    <property type="match status" value="2"/>
</dbReference>
<dbReference type="FunFam" id="3.10.100.10:FF:000003">
    <property type="entry name" value="Versican core protein"/>
    <property type="match status" value="1"/>
</dbReference>
<evidence type="ECO:0000256" key="17">
    <source>
        <dbReference type="ARBA" id="ARBA00043896"/>
    </source>
</evidence>
<sequence>MPLSIKHILWLFCTCCVFSEYEGAMEMKAMKSPPVQGCLAGNAVLSCHFSTTHTTKSTTSSPTSTATSTADHLRIKWTKLEGDEEKIVLVAQNGVIKMGQGYLGRVAVPSNAEEAGDASLTINQLRASDEGVYRCEVMYGIEDTQASISLDVSGVVFHYRAGTSRYTLNFEKAKQTCQNIGATIATEEQLMAAFEDGFDHCDAGWIADQTARYPITKPRPGCYGNLEGKPGIRTYGHRDASEMYDVYCYVGKLRGEVFYPPSTQLTLKKARELCERLDAVLASPGEIHAAWREGLDRCDFSWLSDGSARYPIAVPRYQCGRGSLGVRTLYRFVNRTGFPMPDEKFGAFCFRAHEFTTTVQVPTTQGFTTPSPRHIDEEESLASTVEPPSMFSTTMSAPASSVSSTVGVTISDTPIPTPFGDYTDDLISSILQVESVPLPLPPLPPKKKPGLDVDHEGDKESSTDDGSGGEEAPPLATPGTPVLTDESSVKPAIVYKEEGKGSTPPPSVTQVPGVTRGAEKQPEGEPGDKIEHSTRDMVVMAESTTAATVPGVTRGAEKQPEGEPGDKIEHSTRDTVVMAESATAATVRTDILTPGLTGADSTALQTDLSPSKPPFHLIIVNVDHKNQSVDDILQLIGGIQFPDFTAPLIPPSSEQPTTDSDSLPGSGDIDSPEAAAVTISPTLSFINGKYEITIKPDDADTQEARGDQFEEATPAERVPGGGDGTETETTTPFDYEVEVNMDESEMFGVRTDSPTSSPATAPASTTLSGPDASLETTAVSHDALTPASSSSTTAEALEGSGSPPTVGAGAHHEGTPEESLPTFPSRSPITVATDEAEIAEVGKTTEIPRVQHSTASPISTATHTAAGDRGKPTDTEDYEGSTSADEDGSGGEGYPPDADKRPTSPPTSTMVSRGPVDRAVNAGEPSKPHQTVTSAGEPSKPHQTVTSSGSPLAVPDIELTVTTTKDATVEEGASGDHRPDESDQDVGSGDAVVGEDKKDTTTESPLAFPATMSEEGGSGEHIQKTSSEESAAAVPTLLPALRPDAGDADKAVTRDGAATKDYKESAEYSTPLAPVTDSAQFVVKSTESGPTAPPTATVSIADGLREGQTTRPAVISEDASPETKAPQKIDVTSKPLTTGPSITTTVSTTIVTQYDVDDVVDYEDVTGPVLVEAGPPPATWTTDEPETDTGHVVEGHSVDLPALVLCPESDCQNGGTCYLQGKVQTCLCIPGFEGDRCDKDLDECQSNPCLNGATCIDGPNTYRCVCLPSYTGPNCEHDTETCDYGWHKFQSHCYKYFSHRRTWDAAERECRLQGAHLTSVLSYEEQLFVNRLGHDYQWIGLNDKMFEQDFRWTDGKPMQFENWRQGQPDSFFSTGEDCVVMIWHEDGQWNDVPCNYHLTFTCKKGTVACGQPPVVKDARVFGSMKGRYEINSLVRYHCKDGFIQRHVPTIRCRADGRWDTPKVTCLSPSTYNQAVSQKYQYSNFLKSSKKPLSDSFRQRHRWSPQESQTRR</sequence>
<evidence type="ECO:0000256" key="1">
    <source>
        <dbReference type="ARBA" id="ARBA00004504"/>
    </source>
</evidence>
<dbReference type="GO" id="GO:0060218">
    <property type="term" value="P:hematopoietic stem cell differentiation"/>
    <property type="evidence" value="ECO:0007669"/>
    <property type="project" value="UniProtKB-ARBA"/>
</dbReference>
<feature type="disulfide bond" evidence="24">
    <location>
        <begin position="201"/>
        <end position="222"/>
    </location>
</feature>
<feature type="compositionally biased region" description="Polar residues" evidence="25">
    <location>
        <begin position="652"/>
        <end position="663"/>
    </location>
</feature>
<keyword evidence="13" id="KW-0325">Glycoprotein</keyword>
<dbReference type="SMART" id="SM00032">
    <property type="entry name" value="CCP"/>
    <property type="match status" value="1"/>
</dbReference>
<evidence type="ECO:0000256" key="7">
    <source>
        <dbReference type="ARBA" id="ARBA00022729"/>
    </source>
</evidence>
<feature type="domain" description="Ig-like" evidence="29">
    <location>
        <begin position="45"/>
        <end position="149"/>
    </location>
</feature>
<keyword evidence="12 22" id="KW-1015">Disulfide bond</keyword>
<dbReference type="SMART" id="SM00179">
    <property type="entry name" value="EGF_CA"/>
    <property type="match status" value="1"/>
</dbReference>
<feature type="region of interest" description="Disordered" evidence="25">
    <location>
        <begin position="436"/>
        <end position="532"/>
    </location>
</feature>
<evidence type="ECO:0000259" key="30">
    <source>
        <dbReference type="PROSITE" id="PS50923"/>
    </source>
</evidence>
<feature type="compositionally biased region" description="Basic and acidic residues" evidence="25">
    <location>
        <begin position="517"/>
        <end position="532"/>
    </location>
</feature>
<dbReference type="RefSeq" id="XP_031433731.1">
    <property type="nucleotide sequence ID" value="XM_031577871.2"/>
</dbReference>
<dbReference type="InterPro" id="IPR000742">
    <property type="entry name" value="EGF"/>
</dbReference>
<dbReference type="GO" id="GO:0007417">
    <property type="term" value="P:central nervous system development"/>
    <property type="evidence" value="ECO:0007669"/>
    <property type="project" value="TreeGrafter"/>
</dbReference>
<evidence type="ECO:0000313" key="32">
    <source>
        <dbReference type="Proteomes" id="UP000515152"/>
    </source>
</evidence>
<dbReference type="InterPro" id="IPR018378">
    <property type="entry name" value="C-type_lectin_CS"/>
</dbReference>
<dbReference type="OrthoDB" id="441660at2759"/>
<dbReference type="CDD" id="cd03520">
    <property type="entry name" value="Link_domain_CSPGs_modules_2_4"/>
    <property type="match status" value="1"/>
</dbReference>
<dbReference type="GO" id="GO:1901222">
    <property type="term" value="P:regulation of non-canonical NF-kappaB signal transduction"/>
    <property type="evidence" value="ECO:0007669"/>
    <property type="project" value="UniProtKB-ARBA"/>
</dbReference>
<evidence type="ECO:0000256" key="4">
    <source>
        <dbReference type="ARBA" id="ARBA00022530"/>
    </source>
</evidence>
<dbReference type="InterPro" id="IPR000152">
    <property type="entry name" value="EGF-type_Asp/Asn_hydroxyl_site"/>
</dbReference>
<feature type="compositionally biased region" description="Polar residues" evidence="25">
    <location>
        <begin position="928"/>
        <end position="950"/>
    </location>
</feature>
<dbReference type="InterPro" id="IPR000538">
    <property type="entry name" value="Link_dom"/>
</dbReference>
<dbReference type="InterPro" id="IPR036179">
    <property type="entry name" value="Ig-like_dom_sf"/>
</dbReference>
<feature type="region of interest" description="Disordered" evidence="25">
    <location>
        <begin position="1111"/>
        <end position="1136"/>
    </location>
</feature>
<feature type="region of interest" description="Disordered" evidence="25">
    <location>
        <begin position="748"/>
        <end position="1071"/>
    </location>
</feature>
<dbReference type="PROSITE" id="PS50963">
    <property type="entry name" value="LINK_2"/>
    <property type="match status" value="2"/>
</dbReference>
<dbReference type="PANTHER" id="PTHR22804">
    <property type="entry name" value="AGGRECAN/VERSICAN PROTEOGLYCAN"/>
    <property type="match status" value="1"/>
</dbReference>
<keyword evidence="14" id="KW-0966">Cell projection</keyword>
<dbReference type="InterPro" id="IPR013106">
    <property type="entry name" value="Ig_V-set"/>
</dbReference>
<comment type="caution">
    <text evidence="22">Lacks conserved residue(s) required for the propagation of feature annotation.</text>
</comment>
<feature type="chain" id="PRO_5044652930" description="Versican core protein" evidence="26">
    <location>
        <begin position="20"/>
        <end position="1511"/>
    </location>
</feature>
<dbReference type="KEGG" id="char:105911810"/>
<dbReference type="CDD" id="cd00054">
    <property type="entry name" value="EGF_CA"/>
    <property type="match status" value="2"/>
</dbReference>
<dbReference type="PROSITE" id="PS50835">
    <property type="entry name" value="IG_LIKE"/>
    <property type="match status" value="1"/>
</dbReference>
<feature type="domain" description="EGF-like" evidence="27">
    <location>
        <begin position="1240"/>
        <end position="1276"/>
    </location>
</feature>
<keyword evidence="6 23" id="KW-0768">Sushi</keyword>
<dbReference type="SMART" id="SM00034">
    <property type="entry name" value="CLECT"/>
    <property type="match status" value="1"/>
</dbReference>
<evidence type="ECO:0000256" key="5">
    <source>
        <dbReference type="ARBA" id="ARBA00022536"/>
    </source>
</evidence>
<keyword evidence="3" id="KW-0964">Secreted</keyword>
<evidence type="ECO:0000256" key="16">
    <source>
        <dbReference type="ARBA" id="ARBA00023319"/>
    </source>
</evidence>
<dbReference type="PROSITE" id="PS00010">
    <property type="entry name" value="ASX_HYDROXYL"/>
    <property type="match status" value="1"/>
</dbReference>
<evidence type="ECO:0000259" key="31">
    <source>
        <dbReference type="PROSITE" id="PS50963"/>
    </source>
</evidence>
<dbReference type="GO" id="GO:0005615">
    <property type="term" value="C:extracellular space"/>
    <property type="evidence" value="ECO:0007669"/>
    <property type="project" value="TreeGrafter"/>
</dbReference>
<feature type="disulfide bond" evidence="23">
    <location>
        <begin position="1409"/>
        <end position="1452"/>
    </location>
</feature>
<feature type="region of interest" description="Disordered" evidence="25">
    <location>
        <begin position="646"/>
        <end position="672"/>
    </location>
</feature>
<dbReference type="SUPFAM" id="SSF48726">
    <property type="entry name" value="Immunoglobulin"/>
    <property type="match status" value="1"/>
</dbReference>
<evidence type="ECO:0000256" key="8">
    <source>
        <dbReference type="ARBA" id="ARBA00022734"/>
    </source>
</evidence>
<dbReference type="SMART" id="SM00445">
    <property type="entry name" value="LINK"/>
    <property type="match status" value="2"/>
</dbReference>
<feature type="compositionally biased region" description="Basic and acidic residues" evidence="25">
    <location>
        <begin position="449"/>
        <end position="462"/>
    </location>
</feature>
<evidence type="ECO:0000256" key="18">
    <source>
        <dbReference type="ARBA" id="ARBA00044099"/>
    </source>
</evidence>
<dbReference type="PROSITE" id="PS50041">
    <property type="entry name" value="C_TYPE_LECTIN_2"/>
    <property type="match status" value="1"/>
</dbReference>
<dbReference type="Pfam" id="PF00059">
    <property type="entry name" value="Lectin_C"/>
    <property type="match status" value="1"/>
</dbReference>
<gene>
    <name evidence="33 34" type="primary">vcanb</name>
</gene>
<dbReference type="SUPFAM" id="SSF57535">
    <property type="entry name" value="Complement control module/SCR domain"/>
    <property type="match status" value="1"/>
</dbReference>
<dbReference type="GeneTree" id="ENSGT00940000156102"/>
<keyword evidence="15" id="KW-0373">Hyaluronic acid</keyword>
<dbReference type="GO" id="GO:0007155">
    <property type="term" value="P:cell adhesion"/>
    <property type="evidence" value="ECO:0007669"/>
    <property type="project" value="InterPro"/>
</dbReference>
<dbReference type="CTD" id="323465"/>
<dbReference type="CDD" id="cd03517">
    <property type="entry name" value="Link_domain_CSPGs_modules_1_3"/>
    <property type="match status" value="1"/>
</dbReference>
<dbReference type="GO" id="GO:0005540">
    <property type="term" value="F:hyaluronic acid binding"/>
    <property type="evidence" value="ECO:0007669"/>
    <property type="project" value="UniProtKB-KW"/>
</dbReference>
<keyword evidence="8" id="KW-0430">Lectin</keyword>
<keyword evidence="16" id="KW-0393">Immunoglobulin domain</keyword>
<keyword evidence="5 22" id="KW-0245">EGF-like domain</keyword>
<evidence type="ECO:0000256" key="9">
    <source>
        <dbReference type="ARBA" id="ARBA00022737"/>
    </source>
</evidence>
<evidence type="ECO:0000256" key="25">
    <source>
        <dbReference type="SAM" id="MobiDB-lite"/>
    </source>
</evidence>
<dbReference type="PRINTS" id="PR01265">
    <property type="entry name" value="LINKMODULE"/>
</dbReference>
<dbReference type="InterPro" id="IPR016187">
    <property type="entry name" value="CTDL_fold"/>
</dbReference>
<evidence type="ECO:0000256" key="2">
    <source>
        <dbReference type="ARBA" id="ARBA00004593"/>
    </source>
</evidence>
<evidence type="ECO:0000256" key="22">
    <source>
        <dbReference type="PROSITE-ProRule" id="PRU00076"/>
    </source>
</evidence>
<evidence type="ECO:0000256" key="3">
    <source>
        <dbReference type="ARBA" id="ARBA00022525"/>
    </source>
</evidence>
<evidence type="ECO:0000256" key="23">
    <source>
        <dbReference type="PROSITE-ProRule" id="PRU00302"/>
    </source>
</evidence>
<dbReference type="InterPro" id="IPR001881">
    <property type="entry name" value="EGF-like_Ca-bd_dom"/>
</dbReference>
<dbReference type="PROSITE" id="PS00615">
    <property type="entry name" value="C_TYPE_LECTIN_1"/>
    <property type="match status" value="1"/>
</dbReference>
<dbReference type="GO" id="GO:0001501">
    <property type="term" value="P:skeletal system development"/>
    <property type="evidence" value="ECO:0007669"/>
    <property type="project" value="TreeGrafter"/>
</dbReference>
<dbReference type="Gene3D" id="2.10.25.10">
    <property type="entry name" value="Laminin"/>
    <property type="match status" value="2"/>
</dbReference>
<feature type="disulfide bond" evidence="22">
    <location>
        <begin position="1266"/>
        <end position="1275"/>
    </location>
</feature>
<evidence type="ECO:0000256" key="24">
    <source>
        <dbReference type="PROSITE-ProRule" id="PRU00323"/>
    </source>
</evidence>
<dbReference type="PROSITE" id="PS01187">
    <property type="entry name" value="EGF_CA"/>
    <property type="match status" value="1"/>
</dbReference>
<comment type="subcellular location">
    <subcellularLocation>
        <location evidence="1">Cell projection</location>
        <location evidence="1">Cilium</location>
        <location evidence="1">Photoreceptor outer segment</location>
    </subcellularLocation>
    <subcellularLocation>
        <location evidence="2">Secreted</location>
        <location evidence="2">Extracellular space</location>
        <location evidence="2">Extracellular matrix</location>
        <location evidence="2">Interphotoreceptor matrix</location>
    </subcellularLocation>
</comment>
<evidence type="ECO:0000256" key="11">
    <source>
        <dbReference type="ARBA" id="ARBA00022974"/>
    </source>
</evidence>
<feature type="disulfide bond" evidence="23">
    <location>
        <begin position="1438"/>
        <end position="1465"/>
    </location>
</feature>
<accession>A0A6P8GFL8</accession>
<feature type="domain" description="EGF-like" evidence="27">
    <location>
        <begin position="1202"/>
        <end position="1238"/>
    </location>
</feature>
<dbReference type="InterPro" id="IPR000436">
    <property type="entry name" value="Sushi_SCR_CCP_dom"/>
</dbReference>
<keyword evidence="9" id="KW-0677">Repeat</keyword>
<proteinExistence type="predicted"/>
<dbReference type="Gene3D" id="2.60.40.10">
    <property type="entry name" value="Immunoglobulins"/>
    <property type="match status" value="1"/>
</dbReference>
<dbReference type="Gene3D" id="2.10.70.10">
    <property type="entry name" value="Complement Module, domain 1"/>
    <property type="match status" value="1"/>
</dbReference>
<keyword evidence="10" id="KW-0106">Calcium</keyword>
<keyword evidence="4" id="KW-0272">Extracellular matrix</keyword>
<feature type="disulfide bond" evidence="22">
    <location>
        <begin position="1228"/>
        <end position="1237"/>
    </location>
</feature>
<dbReference type="CDD" id="cd03588">
    <property type="entry name" value="CLECT_CSPGs"/>
    <property type="match status" value="1"/>
</dbReference>
<evidence type="ECO:0000256" key="6">
    <source>
        <dbReference type="ARBA" id="ARBA00022659"/>
    </source>
</evidence>
<evidence type="ECO:0000256" key="10">
    <source>
        <dbReference type="ARBA" id="ARBA00022837"/>
    </source>
</evidence>
<feature type="signal peptide" evidence="26">
    <location>
        <begin position="1"/>
        <end position="19"/>
    </location>
</feature>
<dbReference type="FunFam" id="2.10.25.10:FF:000472">
    <property type="entry name" value="Uncharacterized protein, isoform A"/>
    <property type="match status" value="1"/>
</dbReference>
<evidence type="ECO:0000256" key="19">
    <source>
        <dbReference type="ARBA" id="ARBA00044230"/>
    </source>
</evidence>
<dbReference type="PROSITE" id="PS01186">
    <property type="entry name" value="EGF_2"/>
    <property type="match status" value="1"/>
</dbReference>
<dbReference type="GO" id="GO:0002052">
    <property type="term" value="P:positive regulation of neuroblast proliferation"/>
    <property type="evidence" value="ECO:0007669"/>
    <property type="project" value="TreeGrafter"/>
</dbReference>
<feature type="compositionally biased region" description="Low complexity" evidence="25">
    <location>
        <begin position="783"/>
        <end position="798"/>
    </location>
</feature>
<dbReference type="GO" id="GO:0005509">
    <property type="term" value="F:calcium ion binding"/>
    <property type="evidence" value="ECO:0007669"/>
    <property type="project" value="InterPro"/>
</dbReference>
<evidence type="ECO:0000256" key="14">
    <source>
        <dbReference type="ARBA" id="ARBA00023273"/>
    </source>
</evidence>
<feature type="compositionally biased region" description="Polar residues" evidence="25">
    <location>
        <begin position="851"/>
        <end position="863"/>
    </location>
</feature>
<dbReference type="PROSITE" id="PS00022">
    <property type="entry name" value="EGF_1"/>
    <property type="match status" value="2"/>
</dbReference>
<dbReference type="GO" id="GO:0016020">
    <property type="term" value="C:membrane"/>
    <property type="evidence" value="ECO:0007669"/>
    <property type="project" value="UniProtKB-ARBA"/>
</dbReference>
<dbReference type="FunFam" id="3.10.100.10:FF:000002">
    <property type="entry name" value="Hyaluronan proteoglycan link protein 1"/>
    <property type="match status" value="2"/>
</dbReference>
<dbReference type="Pfam" id="PF00193">
    <property type="entry name" value="Xlink"/>
    <property type="match status" value="2"/>
</dbReference>
<dbReference type="InterPro" id="IPR050691">
    <property type="entry name" value="Hyaluronan_bind_Proteoglycan"/>
</dbReference>
<evidence type="ECO:0000256" key="21">
    <source>
        <dbReference type="ARBA" id="ARBA00044266"/>
    </source>
</evidence>
<evidence type="ECO:0000256" key="15">
    <source>
        <dbReference type="ARBA" id="ARBA00023290"/>
    </source>
</evidence>
<organism evidence="32 33">
    <name type="scientific">Clupea harengus</name>
    <name type="common">Atlantic herring</name>
    <dbReference type="NCBI Taxonomy" id="7950"/>
    <lineage>
        <taxon>Eukaryota</taxon>
        <taxon>Metazoa</taxon>
        <taxon>Chordata</taxon>
        <taxon>Craniata</taxon>
        <taxon>Vertebrata</taxon>
        <taxon>Euteleostomi</taxon>
        <taxon>Actinopterygii</taxon>
        <taxon>Neopterygii</taxon>
        <taxon>Teleostei</taxon>
        <taxon>Clupei</taxon>
        <taxon>Clupeiformes</taxon>
        <taxon>Clupeoidei</taxon>
        <taxon>Clupeidae</taxon>
        <taxon>Clupea</taxon>
    </lineage>
</organism>
<dbReference type="GeneID" id="105911810"/>
<feature type="compositionally biased region" description="Low complexity" evidence="25">
    <location>
        <begin position="753"/>
        <end position="766"/>
    </location>
</feature>
<dbReference type="InterPro" id="IPR033987">
    <property type="entry name" value="CSPG_CTLD"/>
</dbReference>
<dbReference type="Pfam" id="PF00008">
    <property type="entry name" value="EGF"/>
    <property type="match status" value="1"/>
</dbReference>
<evidence type="ECO:0000313" key="34">
    <source>
        <dbReference type="RefSeq" id="XP_031433731.1"/>
    </source>
</evidence>
<evidence type="ECO:0000256" key="12">
    <source>
        <dbReference type="ARBA" id="ARBA00023157"/>
    </source>
</evidence>
<evidence type="ECO:0000256" key="13">
    <source>
        <dbReference type="ARBA" id="ARBA00023180"/>
    </source>
</evidence>
<feature type="disulfide bond" evidence="24">
    <location>
        <begin position="298"/>
        <end position="319"/>
    </location>
</feature>
<dbReference type="Gene3D" id="3.10.100.10">
    <property type="entry name" value="Mannose-Binding Protein A, subunit A"/>
    <property type="match status" value="3"/>
</dbReference>
<feature type="compositionally biased region" description="Basic and acidic residues" evidence="25">
    <location>
        <begin position="1044"/>
        <end position="1066"/>
    </location>
</feature>
<dbReference type="Proteomes" id="UP000515152">
    <property type="component" value="Chromosome 12"/>
</dbReference>
<dbReference type="GO" id="GO:0010001">
    <property type="term" value="P:glial cell differentiation"/>
    <property type="evidence" value="ECO:0007669"/>
    <property type="project" value="TreeGrafter"/>
</dbReference>
<evidence type="ECO:0000256" key="26">
    <source>
        <dbReference type="SAM" id="SignalP"/>
    </source>
</evidence>
<dbReference type="InterPro" id="IPR035976">
    <property type="entry name" value="Sushi/SCR/CCP_sf"/>
</dbReference>
<feature type="compositionally biased region" description="Acidic residues" evidence="25">
    <location>
        <begin position="875"/>
        <end position="889"/>
    </location>
</feature>
<feature type="region of interest" description="Disordered" evidence="25">
    <location>
        <begin position="1488"/>
        <end position="1511"/>
    </location>
</feature>
<evidence type="ECO:0000259" key="27">
    <source>
        <dbReference type="PROSITE" id="PS50026"/>
    </source>
</evidence>
<dbReference type="InterPro" id="IPR013783">
    <property type="entry name" value="Ig-like_fold"/>
</dbReference>
<dbReference type="InterPro" id="IPR001304">
    <property type="entry name" value="C-type_lectin-like"/>
</dbReference>
<dbReference type="FunFam" id="2.10.70.10:FF:000003">
    <property type="entry name" value="Versican core protein"/>
    <property type="match status" value="1"/>
</dbReference>
<evidence type="ECO:0000259" key="28">
    <source>
        <dbReference type="PROSITE" id="PS50041"/>
    </source>
</evidence>
<dbReference type="InterPro" id="IPR018097">
    <property type="entry name" value="EGF_Ca-bd_CS"/>
</dbReference>
<dbReference type="InterPro" id="IPR003599">
    <property type="entry name" value="Ig_sub"/>
</dbReference>
<keyword evidence="32" id="KW-1185">Reference proteome</keyword>
<dbReference type="SUPFAM" id="SSF57196">
    <property type="entry name" value="EGF/Laminin"/>
    <property type="match status" value="1"/>
</dbReference>
<dbReference type="Pfam" id="PF07686">
    <property type="entry name" value="V-set"/>
    <property type="match status" value="1"/>
</dbReference>
<dbReference type="GO" id="GO:0072534">
    <property type="term" value="C:perineuronal net"/>
    <property type="evidence" value="ECO:0007669"/>
    <property type="project" value="TreeGrafter"/>
</dbReference>
<dbReference type="GO" id="GO:0030246">
    <property type="term" value="F:carbohydrate binding"/>
    <property type="evidence" value="ECO:0007669"/>
    <property type="project" value="UniProtKB-KW"/>
</dbReference>
<dbReference type="PANTHER" id="PTHR22804:SF6">
    <property type="entry name" value="VERSICAN CORE PROTEIN"/>
    <property type="match status" value="1"/>
</dbReference>
<dbReference type="GO" id="GO:0045202">
    <property type="term" value="C:synapse"/>
    <property type="evidence" value="ECO:0007669"/>
    <property type="project" value="TreeGrafter"/>
</dbReference>
<dbReference type="GO" id="GO:0001750">
    <property type="term" value="C:photoreceptor outer segment"/>
    <property type="evidence" value="ECO:0007669"/>
    <property type="project" value="UniProtKB-SubCell"/>
</dbReference>
<dbReference type="PROSITE" id="PS01241">
    <property type="entry name" value="LINK_1"/>
    <property type="match status" value="1"/>
</dbReference>